<sequence>MDIGAWLAATADRAPPDASSDHNIHEVRRPGNEDSERLGRSYRHKRKRPSSDSSIIAPGQRTHQHAREPFHSETVDREALDAAGSRRSESSGSSRKTADELPAKTYERRARHKTKPDRYEPKPKKQRKGRHGHMDRKSKENRRQSRRTGDGSRTTGLVQSFQLKNGPKNHRLTLKPEATAGLFKHGRASAQMSGRGPGLPDLAFNEMRFLKRPKEHQDEAEDGEAPRQSKKKQRSKAREEEISAYFNAKQPANAQPTGPLNQRSRPERDEIGQSQDDGRRRRKSSPPAVVELPDKPFLGFGSKGARHESLDSQIDRATYYSWSESVRRVSQPPRERPLAAPACDAGQLSAKRPHSTQRRSTEARGGKRSANVDRSPSDKQRDNTNHGQWVQTRRTRGPALVEVYQPPAVGFGPKHKDGRDHTSPTRTTVQSLPRHPDNNIGRSGCKLEVPRDNTRPPDSYHTSDILKIYDEHPGRVDSPAPKHQHRSHDGGHDKENADPESSFALDKVLGDIQRAVSKPAVVPEPRAKSRHAEPEINTDLGDCAINEMASKGPPSARHVQSQGEHHPQLEQSARGSMRPYHRPYHPQAEKEAQVRAPQPGNVARSVRGEAHQSQQPYSVYEDDEMLDNNPEFDNAPFAQDYVYANDRQVEDLVHRSPSVQRSSIFKGQAEHLEQEEPYEWSAVESDLRQMTSVLGLSIGREFESEQSAIMRDQPVDGGLVGFWKPNKLY</sequence>
<gene>
    <name evidence="1" type="ORF">LTR37_012819</name>
</gene>
<proteinExistence type="predicted"/>
<dbReference type="Proteomes" id="UP001281147">
    <property type="component" value="Unassembled WGS sequence"/>
</dbReference>
<reference evidence="1" key="1">
    <citation type="submission" date="2023-07" db="EMBL/GenBank/DDBJ databases">
        <title>Black Yeasts Isolated from many extreme environments.</title>
        <authorList>
            <person name="Coleine C."/>
            <person name="Stajich J.E."/>
            <person name="Selbmann L."/>
        </authorList>
    </citation>
    <scope>NUCLEOTIDE SEQUENCE</scope>
    <source>
        <strain evidence="1">CCFEE 5714</strain>
    </source>
</reference>
<evidence type="ECO:0000313" key="2">
    <source>
        <dbReference type="Proteomes" id="UP001281147"/>
    </source>
</evidence>
<name>A0ACC3MZS6_9PEZI</name>
<dbReference type="EMBL" id="JAUTXU010000121">
    <property type="protein sequence ID" value="KAK3706304.1"/>
    <property type="molecule type" value="Genomic_DNA"/>
</dbReference>
<protein>
    <submittedName>
        <fullName evidence="1">Uncharacterized protein</fullName>
    </submittedName>
</protein>
<comment type="caution">
    <text evidence="1">The sequence shown here is derived from an EMBL/GenBank/DDBJ whole genome shotgun (WGS) entry which is preliminary data.</text>
</comment>
<evidence type="ECO:0000313" key="1">
    <source>
        <dbReference type="EMBL" id="KAK3706304.1"/>
    </source>
</evidence>
<organism evidence="1 2">
    <name type="scientific">Vermiconidia calcicola</name>
    <dbReference type="NCBI Taxonomy" id="1690605"/>
    <lineage>
        <taxon>Eukaryota</taxon>
        <taxon>Fungi</taxon>
        <taxon>Dikarya</taxon>
        <taxon>Ascomycota</taxon>
        <taxon>Pezizomycotina</taxon>
        <taxon>Dothideomycetes</taxon>
        <taxon>Dothideomycetidae</taxon>
        <taxon>Mycosphaerellales</taxon>
        <taxon>Extremaceae</taxon>
        <taxon>Vermiconidia</taxon>
    </lineage>
</organism>
<keyword evidence="2" id="KW-1185">Reference proteome</keyword>
<accession>A0ACC3MZS6</accession>